<dbReference type="PROSITE" id="PS50231">
    <property type="entry name" value="RICIN_B_LECTIN"/>
    <property type="match status" value="1"/>
</dbReference>
<dbReference type="PROSITE" id="PS51257">
    <property type="entry name" value="PROKAR_LIPOPROTEIN"/>
    <property type="match status" value="1"/>
</dbReference>
<comment type="caution">
    <text evidence="4">The sequence shown here is derived from an EMBL/GenBank/DDBJ whole genome shotgun (WGS) entry which is preliminary data.</text>
</comment>
<dbReference type="PANTHER" id="PTHR12993">
    <property type="entry name" value="N-ACETYLGLUCOSAMINYL-PHOSPHATIDYLINOSITOL DE-N-ACETYLASE-RELATED"/>
    <property type="match status" value="1"/>
</dbReference>
<dbReference type="PANTHER" id="PTHR12993:SF26">
    <property type="entry name" value="1D-MYO-INOSITOL 2-ACETAMIDO-2-DEOXY-ALPHA-D-GLUCOPYRANOSIDE DEACETYLASE"/>
    <property type="match status" value="1"/>
</dbReference>
<dbReference type="InterPro" id="IPR024078">
    <property type="entry name" value="LmbE-like_dom_sf"/>
</dbReference>
<dbReference type="GO" id="GO:0016811">
    <property type="term" value="F:hydrolase activity, acting on carbon-nitrogen (but not peptide) bonds, in linear amides"/>
    <property type="evidence" value="ECO:0007669"/>
    <property type="project" value="TreeGrafter"/>
</dbReference>
<dbReference type="GO" id="GO:0016137">
    <property type="term" value="P:glycoside metabolic process"/>
    <property type="evidence" value="ECO:0007669"/>
    <property type="project" value="UniProtKB-ARBA"/>
</dbReference>
<dbReference type="Proteomes" id="UP000253741">
    <property type="component" value="Unassembled WGS sequence"/>
</dbReference>
<dbReference type="Pfam" id="PF00652">
    <property type="entry name" value="Ricin_B_lectin"/>
    <property type="match status" value="1"/>
</dbReference>
<evidence type="ECO:0000256" key="1">
    <source>
        <dbReference type="ARBA" id="ARBA00022833"/>
    </source>
</evidence>
<dbReference type="Pfam" id="PF02585">
    <property type="entry name" value="PIG-L"/>
    <property type="match status" value="1"/>
</dbReference>
<dbReference type="SUPFAM" id="SSF102588">
    <property type="entry name" value="LmbE-like"/>
    <property type="match status" value="1"/>
</dbReference>
<reference evidence="4 5" key="1">
    <citation type="submission" date="2018-07" db="EMBL/GenBank/DDBJ databases">
        <title>Streptomyces species from bats.</title>
        <authorList>
            <person name="Dunlap C."/>
        </authorList>
    </citation>
    <scope>NUCLEOTIDE SEQUENCE [LARGE SCALE GENOMIC DNA]</scope>
    <source>
        <strain evidence="4 5">AC230</strain>
    </source>
</reference>
<organism evidence="4 5">
    <name type="scientific">Streptomyces corynorhini</name>
    <dbReference type="NCBI Taxonomy" id="2282652"/>
    <lineage>
        <taxon>Bacteria</taxon>
        <taxon>Bacillati</taxon>
        <taxon>Actinomycetota</taxon>
        <taxon>Actinomycetes</taxon>
        <taxon>Kitasatosporales</taxon>
        <taxon>Streptomycetaceae</taxon>
        <taxon>Streptomyces</taxon>
    </lineage>
</organism>
<protein>
    <recommendedName>
        <fullName evidence="3">Ricin B lectin domain-containing protein</fullName>
    </recommendedName>
</protein>
<sequence length="502" mass="55075">MSHRRTGGKTRPGYRVLVAGLLSLCALAGVSCSSGEPHTTAPGTRAAEAGVAAASPRAARASARPAECRRTLVGVAHPDDDLYFVEPEIRATIRAGCQVTTVYLTAGDDGKKPRRVALDYVEKRERGVRTAYAALAGAPDRWTEGRVRVDGRAIRSFTLARPSAPAVRLLFLGLHDGLPRGQAEESMLKLFRGVREHIALFRSGETFTGGQLVRTLAGLARRDRAQRILTLDHDNASFAYGLTGRVDHSDHGIGARYFRRAGYVAGIPVTAYLGYTMSPLRGNLPAAQVAPKETAARRYIARAECPYRSRCAQEGTYRGRLPADSARWIHQQYRQTHRAPRPGEIMADTGRTTAYSGRNPEQCLEAVTARAEDGAVRINGCDGTRAQRWDIGSDGTIRSLLHPRHCLTELPEGVGLARCAASHAAQRWTRLPWKSATWKREAWRLAGKGNKCLYQDDRPLPERWEARTEQHPRLGLTGCDEQIQPGLYWSGHEPGRPEPDGG</sequence>
<evidence type="ECO:0000259" key="3">
    <source>
        <dbReference type="Pfam" id="PF00652"/>
    </source>
</evidence>
<evidence type="ECO:0000313" key="4">
    <source>
        <dbReference type="EMBL" id="RDG37399.1"/>
    </source>
</evidence>
<keyword evidence="1" id="KW-0862">Zinc</keyword>
<feature type="domain" description="Ricin B lectin" evidence="3">
    <location>
        <begin position="357"/>
        <end position="429"/>
    </location>
</feature>
<feature type="signal peptide" evidence="2">
    <location>
        <begin position="1"/>
        <end position="28"/>
    </location>
</feature>
<dbReference type="Gene3D" id="3.40.50.10320">
    <property type="entry name" value="LmbE-like"/>
    <property type="match status" value="1"/>
</dbReference>
<dbReference type="SUPFAM" id="SSF50370">
    <property type="entry name" value="Ricin B-like lectins"/>
    <property type="match status" value="1"/>
</dbReference>
<dbReference type="InterPro" id="IPR003737">
    <property type="entry name" value="GlcNAc_PI_deacetylase-related"/>
</dbReference>
<name>A0A370BAI6_9ACTN</name>
<dbReference type="EMBL" id="QQNA01000103">
    <property type="protein sequence ID" value="RDG37399.1"/>
    <property type="molecule type" value="Genomic_DNA"/>
</dbReference>
<keyword evidence="2" id="KW-0732">Signal</keyword>
<dbReference type="InterPro" id="IPR035992">
    <property type="entry name" value="Ricin_B-like_lectins"/>
</dbReference>
<keyword evidence="5" id="KW-1185">Reference proteome</keyword>
<evidence type="ECO:0000256" key="2">
    <source>
        <dbReference type="SAM" id="SignalP"/>
    </source>
</evidence>
<dbReference type="OrthoDB" id="6064917at2"/>
<dbReference type="Gene3D" id="2.80.10.50">
    <property type="match status" value="1"/>
</dbReference>
<proteinExistence type="predicted"/>
<accession>A0A370BAI6</accession>
<feature type="chain" id="PRO_5038347914" description="Ricin B lectin domain-containing protein" evidence="2">
    <location>
        <begin position="29"/>
        <end position="502"/>
    </location>
</feature>
<evidence type="ECO:0000313" key="5">
    <source>
        <dbReference type="Proteomes" id="UP000253741"/>
    </source>
</evidence>
<gene>
    <name evidence="4" type="ORF">DVH02_14650</name>
</gene>
<dbReference type="InterPro" id="IPR000772">
    <property type="entry name" value="Ricin_B_lectin"/>
</dbReference>
<dbReference type="AlphaFoldDB" id="A0A370BAI6"/>
<dbReference type="RefSeq" id="WP_114624251.1">
    <property type="nucleotide sequence ID" value="NZ_QQNA01000103.1"/>
</dbReference>